<keyword evidence="2" id="KW-1185">Reference proteome</keyword>
<dbReference type="KEGG" id="amic:Ami3637_02675"/>
<dbReference type="RefSeq" id="WP_162361205.1">
    <property type="nucleotide sequence ID" value="NZ_CP047591.1"/>
</dbReference>
<name>A0A6P1M9X5_9FIRM</name>
<sequence>MILLILVGLVLGGIKYGPTLMDKANIPEHLAKITESIKSKIPFLNKEKEPAAEVWNLKEGYICETKLIEDGHKLIFAAVNIIGE</sequence>
<evidence type="ECO:0000313" key="2">
    <source>
        <dbReference type="Proteomes" id="UP000463883"/>
    </source>
</evidence>
<dbReference type="Proteomes" id="UP000463883">
    <property type="component" value="Chromosome"/>
</dbReference>
<dbReference type="EMBL" id="CP047591">
    <property type="protein sequence ID" value="QHI71430.1"/>
    <property type="molecule type" value="Genomic_DNA"/>
</dbReference>
<organism evidence="1 2">
    <name type="scientific">Aminipila terrae</name>
    <dbReference type="NCBI Taxonomy" id="2697030"/>
    <lineage>
        <taxon>Bacteria</taxon>
        <taxon>Bacillati</taxon>
        <taxon>Bacillota</taxon>
        <taxon>Clostridia</taxon>
        <taxon>Peptostreptococcales</taxon>
        <taxon>Anaerovoracaceae</taxon>
        <taxon>Aminipila</taxon>
    </lineage>
</organism>
<evidence type="ECO:0000313" key="1">
    <source>
        <dbReference type="EMBL" id="QHI71430.1"/>
    </source>
</evidence>
<proteinExistence type="predicted"/>
<gene>
    <name evidence="1" type="ORF">Ami3637_02675</name>
</gene>
<dbReference type="AlphaFoldDB" id="A0A6P1M9X5"/>
<reference evidence="1 2" key="1">
    <citation type="submission" date="2020-01" db="EMBL/GenBank/DDBJ databases">
        <title>Genomic analysis of Aminipila sp. CBA3637.</title>
        <authorList>
            <person name="Kim Y.B."/>
            <person name="Roh S.W."/>
        </authorList>
    </citation>
    <scope>NUCLEOTIDE SEQUENCE [LARGE SCALE GENOMIC DNA]</scope>
    <source>
        <strain evidence="1 2">CBA3637</strain>
    </source>
</reference>
<accession>A0A6P1M9X5</accession>
<protein>
    <submittedName>
        <fullName evidence="1">Uncharacterized protein</fullName>
    </submittedName>
</protein>